<dbReference type="RefSeq" id="WP_027107399.1">
    <property type="nucleotide sequence ID" value="NZ_JQBZ01000025.1"/>
</dbReference>
<comment type="caution">
    <text evidence="1">The sequence shown here is derived from an EMBL/GenBank/DDBJ whole genome shotgun (WGS) entry which is preliminary data.</text>
</comment>
<accession>A0A0R2KNL7</accession>
<keyword evidence="2" id="KW-1185">Reference proteome</keyword>
<dbReference type="PATRIC" id="fig|1122146.4.peg.1005"/>
<proteinExistence type="predicted"/>
<name>A0A0R2KNL7_9LACO</name>
<dbReference type="Proteomes" id="UP000051500">
    <property type="component" value="Unassembled WGS sequence"/>
</dbReference>
<dbReference type="eggNOG" id="ENOG5030ABH">
    <property type="taxonomic scope" value="Bacteria"/>
</dbReference>
<evidence type="ECO:0000313" key="1">
    <source>
        <dbReference type="EMBL" id="KRN88997.1"/>
    </source>
</evidence>
<dbReference type="Pfam" id="PF11184">
    <property type="entry name" value="DUF2969"/>
    <property type="match status" value="1"/>
</dbReference>
<dbReference type="EMBL" id="JQBZ01000025">
    <property type="protein sequence ID" value="KRN88997.1"/>
    <property type="molecule type" value="Genomic_DNA"/>
</dbReference>
<sequence>MSKKEKNIEISENLKKVQGKEVIELTLKNKVLGTIAQENGKFIAQLPSEEEFRVNSKNEAMGILIREFHLHSSN</sequence>
<dbReference type="AlphaFoldDB" id="A0A0R2KNL7"/>
<gene>
    <name evidence="1" type="ORF">IV53_GL000970</name>
</gene>
<reference evidence="1 2" key="1">
    <citation type="journal article" date="2015" name="Genome Announc.">
        <title>Expanding the biotechnology potential of lactobacilli through comparative genomics of 213 strains and associated genera.</title>
        <authorList>
            <person name="Sun Z."/>
            <person name="Harris H.M."/>
            <person name="McCann A."/>
            <person name="Guo C."/>
            <person name="Argimon S."/>
            <person name="Zhang W."/>
            <person name="Yang X."/>
            <person name="Jeffery I.B."/>
            <person name="Cooney J.C."/>
            <person name="Kagawa T.F."/>
            <person name="Liu W."/>
            <person name="Song Y."/>
            <person name="Salvetti E."/>
            <person name="Wrobel A."/>
            <person name="Rasinkangas P."/>
            <person name="Parkhill J."/>
            <person name="Rea M.C."/>
            <person name="O'Sullivan O."/>
            <person name="Ritari J."/>
            <person name="Douillard F.P."/>
            <person name="Paul Ross R."/>
            <person name="Yang R."/>
            <person name="Briner A.E."/>
            <person name="Felis G.E."/>
            <person name="de Vos W.M."/>
            <person name="Barrangou R."/>
            <person name="Klaenhammer T.R."/>
            <person name="Caufield P.W."/>
            <person name="Cui Y."/>
            <person name="Zhang H."/>
            <person name="O'Toole P.W."/>
        </authorList>
    </citation>
    <scope>NUCLEOTIDE SEQUENCE [LARGE SCALE GENOMIC DNA]</scope>
    <source>
        <strain evidence="1 2">DSM 22408</strain>
    </source>
</reference>
<dbReference type="OrthoDB" id="2151809at2"/>
<protein>
    <recommendedName>
        <fullName evidence="3">DUF2969 domain-containing protein</fullName>
    </recommendedName>
</protein>
<evidence type="ECO:0008006" key="3">
    <source>
        <dbReference type="Google" id="ProtNLM"/>
    </source>
</evidence>
<dbReference type="STRING" id="1122146.IV53_GL000970"/>
<dbReference type="InterPro" id="IPR021351">
    <property type="entry name" value="DUF2969"/>
</dbReference>
<organism evidence="1 2">
    <name type="scientific">Ligilactobacillus ceti DSM 22408</name>
    <dbReference type="NCBI Taxonomy" id="1122146"/>
    <lineage>
        <taxon>Bacteria</taxon>
        <taxon>Bacillati</taxon>
        <taxon>Bacillota</taxon>
        <taxon>Bacilli</taxon>
        <taxon>Lactobacillales</taxon>
        <taxon>Lactobacillaceae</taxon>
        <taxon>Ligilactobacillus</taxon>
    </lineage>
</organism>
<evidence type="ECO:0000313" key="2">
    <source>
        <dbReference type="Proteomes" id="UP000051500"/>
    </source>
</evidence>